<evidence type="ECO:0000313" key="1">
    <source>
        <dbReference type="EMBL" id="TBU62888.1"/>
    </source>
</evidence>
<sequence length="146" mass="16609">MSPPSWFPFQCFLSPPIRAARTNNAPDGSHAFHSSDVAGQRGMNAEAFAVQYQKPCIATPNDFDSSTFRPGECASPVVLEPLTLTWWSRLPWLLFQECLRLWPQPYGTLHSCQDAIPRLCVWFISAPRLWHRLRHPQRRSLGGFAT</sequence>
<name>A0A4V2K983_9APHY</name>
<accession>A0A4V2K983</accession>
<protein>
    <submittedName>
        <fullName evidence="1">Uncharacterized protein</fullName>
    </submittedName>
</protein>
<dbReference type="EMBL" id="ML145091">
    <property type="protein sequence ID" value="TBU62888.1"/>
    <property type="molecule type" value="Genomic_DNA"/>
</dbReference>
<evidence type="ECO:0000313" key="2">
    <source>
        <dbReference type="Proteomes" id="UP000292082"/>
    </source>
</evidence>
<dbReference type="Proteomes" id="UP000292082">
    <property type="component" value="Unassembled WGS sequence"/>
</dbReference>
<dbReference type="AlphaFoldDB" id="A0A4V2K983"/>
<gene>
    <name evidence="1" type="ORF">BD310DRAFT_657109</name>
</gene>
<reference evidence="1 2" key="1">
    <citation type="submission" date="2019-01" db="EMBL/GenBank/DDBJ databases">
        <title>Draft genome sequences of three monokaryotic isolates of the white-rot basidiomycete fungus Dichomitus squalens.</title>
        <authorList>
            <consortium name="DOE Joint Genome Institute"/>
            <person name="Lopez S.C."/>
            <person name="Andreopoulos B."/>
            <person name="Pangilinan J."/>
            <person name="Lipzen A."/>
            <person name="Riley R."/>
            <person name="Ahrendt S."/>
            <person name="Ng V."/>
            <person name="Barry K."/>
            <person name="Daum C."/>
            <person name="Grigoriev I.V."/>
            <person name="Hilden K.S."/>
            <person name="Makela M.R."/>
            <person name="de Vries R.P."/>
        </authorList>
    </citation>
    <scope>NUCLEOTIDE SEQUENCE [LARGE SCALE GENOMIC DNA]</scope>
    <source>
        <strain evidence="1 2">CBS 464.89</strain>
    </source>
</reference>
<proteinExistence type="predicted"/>
<organism evidence="1 2">
    <name type="scientific">Dichomitus squalens</name>
    <dbReference type="NCBI Taxonomy" id="114155"/>
    <lineage>
        <taxon>Eukaryota</taxon>
        <taxon>Fungi</taxon>
        <taxon>Dikarya</taxon>
        <taxon>Basidiomycota</taxon>
        <taxon>Agaricomycotina</taxon>
        <taxon>Agaricomycetes</taxon>
        <taxon>Polyporales</taxon>
        <taxon>Polyporaceae</taxon>
        <taxon>Dichomitus</taxon>
    </lineage>
</organism>
<keyword evidence="2" id="KW-1185">Reference proteome</keyword>